<dbReference type="PROSITE" id="PS50042">
    <property type="entry name" value="CNMP_BINDING_3"/>
    <property type="match status" value="1"/>
</dbReference>
<proteinExistence type="predicted"/>
<dbReference type="InterPro" id="IPR000595">
    <property type="entry name" value="cNMP-bd_dom"/>
</dbReference>
<organism evidence="2 3">
    <name type="scientific">Flavobacterium silvaticum</name>
    <dbReference type="NCBI Taxonomy" id="1852020"/>
    <lineage>
        <taxon>Bacteria</taxon>
        <taxon>Pseudomonadati</taxon>
        <taxon>Bacteroidota</taxon>
        <taxon>Flavobacteriia</taxon>
        <taxon>Flavobacteriales</taxon>
        <taxon>Flavobacteriaceae</taxon>
        <taxon>Flavobacterium</taxon>
    </lineage>
</organism>
<evidence type="ECO:0000313" key="3">
    <source>
        <dbReference type="Proteomes" id="UP000712080"/>
    </source>
</evidence>
<dbReference type="Gene3D" id="2.60.120.10">
    <property type="entry name" value="Jelly Rolls"/>
    <property type="match status" value="1"/>
</dbReference>
<sequence length="190" mass="22079">MHDLLFQNITKHISLTQDEQTLLKSKILSATFDKNQIILEPGNHSNQLYFVKSGCLRVFQPQEDGQEINVLFCPENWWACDILSFSDGKPATFGIDCLESTEVCYFTATDMDYLYGRIPKLERFFRILFQNAFALYQRRLALLLSTSAETRYKLFKTQYPTLEARIAQKHIASYLGITPVFLSMLRKKKL</sequence>
<dbReference type="SUPFAM" id="SSF51206">
    <property type="entry name" value="cAMP-binding domain-like"/>
    <property type="match status" value="1"/>
</dbReference>
<accession>A0A972JJX7</accession>
<dbReference type="Proteomes" id="UP000712080">
    <property type="component" value="Unassembled WGS sequence"/>
</dbReference>
<name>A0A972JJX7_9FLAO</name>
<dbReference type="AlphaFoldDB" id="A0A972JJX7"/>
<dbReference type="CDD" id="cd00038">
    <property type="entry name" value="CAP_ED"/>
    <property type="match status" value="1"/>
</dbReference>
<dbReference type="InterPro" id="IPR018490">
    <property type="entry name" value="cNMP-bd_dom_sf"/>
</dbReference>
<reference evidence="2" key="1">
    <citation type="submission" date="2020-02" db="EMBL/GenBank/DDBJ databases">
        <title>Flavobacterium sp. genome.</title>
        <authorList>
            <person name="Jung H.S."/>
            <person name="Baek J.H."/>
            <person name="Jeon C.O."/>
        </authorList>
    </citation>
    <scope>NUCLEOTIDE SEQUENCE</scope>
    <source>
        <strain evidence="2">SE-s28</strain>
    </source>
</reference>
<evidence type="ECO:0000259" key="1">
    <source>
        <dbReference type="PROSITE" id="PS50042"/>
    </source>
</evidence>
<evidence type="ECO:0000313" key="2">
    <source>
        <dbReference type="EMBL" id="NMH28557.1"/>
    </source>
</evidence>
<gene>
    <name evidence="2" type="ORF">G6047_10985</name>
</gene>
<protein>
    <submittedName>
        <fullName evidence="2">Crp/Fnr family transcriptional regulator</fullName>
    </submittedName>
</protein>
<keyword evidence="3" id="KW-1185">Reference proteome</keyword>
<dbReference type="RefSeq" id="WP_169527668.1">
    <property type="nucleotide sequence ID" value="NZ_JAAMPU010000106.1"/>
</dbReference>
<dbReference type="Pfam" id="PF00027">
    <property type="entry name" value="cNMP_binding"/>
    <property type="match status" value="1"/>
</dbReference>
<dbReference type="EMBL" id="JAAMPU010000106">
    <property type="protein sequence ID" value="NMH28557.1"/>
    <property type="molecule type" value="Genomic_DNA"/>
</dbReference>
<dbReference type="InterPro" id="IPR014710">
    <property type="entry name" value="RmlC-like_jellyroll"/>
</dbReference>
<comment type="caution">
    <text evidence="2">The sequence shown here is derived from an EMBL/GenBank/DDBJ whole genome shotgun (WGS) entry which is preliminary data.</text>
</comment>
<feature type="domain" description="Cyclic nucleotide-binding" evidence="1">
    <location>
        <begin position="14"/>
        <end position="70"/>
    </location>
</feature>